<sequence length="79" mass="9518">MFEMDNLAMVCINVHSSLGINMLIFEFYTCKKYMLFYICTNLFKTYAKIEKKKLYQMKKILKTKSGELFQIKIARLRAW</sequence>
<organism evidence="1 2">
    <name type="scientific">Cardiocondyla obscurior</name>
    <dbReference type="NCBI Taxonomy" id="286306"/>
    <lineage>
        <taxon>Eukaryota</taxon>
        <taxon>Metazoa</taxon>
        <taxon>Ecdysozoa</taxon>
        <taxon>Arthropoda</taxon>
        <taxon>Hexapoda</taxon>
        <taxon>Insecta</taxon>
        <taxon>Pterygota</taxon>
        <taxon>Neoptera</taxon>
        <taxon>Endopterygota</taxon>
        <taxon>Hymenoptera</taxon>
        <taxon>Apocrita</taxon>
        <taxon>Aculeata</taxon>
        <taxon>Formicoidea</taxon>
        <taxon>Formicidae</taxon>
        <taxon>Myrmicinae</taxon>
        <taxon>Cardiocondyla</taxon>
    </lineage>
</organism>
<evidence type="ECO:0000313" key="1">
    <source>
        <dbReference type="EMBL" id="KAL0120562.1"/>
    </source>
</evidence>
<dbReference type="AlphaFoldDB" id="A0AAW2G233"/>
<name>A0AAW2G233_9HYME</name>
<comment type="caution">
    <text evidence="1">The sequence shown here is derived from an EMBL/GenBank/DDBJ whole genome shotgun (WGS) entry which is preliminary data.</text>
</comment>
<evidence type="ECO:0000313" key="2">
    <source>
        <dbReference type="Proteomes" id="UP001430953"/>
    </source>
</evidence>
<keyword evidence="2" id="KW-1185">Reference proteome</keyword>
<dbReference type="Proteomes" id="UP001430953">
    <property type="component" value="Unassembled WGS sequence"/>
</dbReference>
<gene>
    <name evidence="1" type="ORF">PUN28_008336</name>
</gene>
<accession>A0AAW2G233</accession>
<dbReference type="EMBL" id="JADYXP020000007">
    <property type="protein sequence ID" value="KAL0120562.1"/>
    <property type="molecule type" value="Genomic_DNA"/>
</dbReference>
<proteinExistence type="predicted"/>
<reference evidence="1 2" key="1">
    <citation type="submission" date="2023-03" db="EMBL/GenBank/DDBJ databases">
        <title>High recombination rates correlate with genetic variation in Cardiocondyla obscurior ants.</title>
        <authorList>
            <person name="Errbii M."/>
        </authorList>
    </citation>
    <scope>NUCLEOTIDE SEQUENCE [LARGE SCALE GENOMIC DNA]</scope>
    <source>
        <strain evidence="1">Alpha-2009</strain>
        <tissue evidence="1">Whole body</tissue>
    </source>
</reference>
<protein>
    <submittedName>
        <fullName evidence="1">Uncharacterized protein</fullName>
    </submittedName>
</protein>